<dbReference type="InterPro" id="IPR056514">
    <property type="entry name" value="ARM_LIN_2nd"/>
</dbReference>
<dbReference type="InterPro" id="IPR056512">
    <property type="entry name" value="LIN_N"/>
</dbReference>
<protein>
    <submittedName>
        <fullName evidence="5">Uncharacterized protein</fullName>
    </submittedName>
</protein>
<dbReference type="EMBL" id="OIVN01001635">
    <property type="protein sequence ID" value="SPC96091.1"/>
    <property type="molecule type" value="Genomic_DNA"/>
</dbReference>
<dbReference type="PANTHER" id="PTHR35549:SF3">
    <property type="entry name" value="E3 UBIQUITIN-PROTEIN LIGASE LIN"/>
    <property type="match status" value="1"/>
</dbReference>
<dbReference type="Pfam" id="PF23628">
    <property type="entry name" value="ARM_LIN_C"/>
    <property type="match status" value="1"/>
</dbReference>
<dbReference type="AlphaFoldDB" id="A0A2N9GA41"/>
<name>A0A2N9GA41_FAGSY</name>
<dbReference type="InterPro" id="IPR016024">
    <property type="entry name" value="ARM-type_fold"/>
</dbReference>
<dbReference type="Gene3D" id="1.25.10.10">
    <property type="entry name" value="Leucine-rich Repeat Variant"/>
    <property type="match status" value="1"/>
</dbReference>
<evidence type="ECO:0000259" key="4">
    <source>
        <dbReference type="Pfam" id="PF23654"/>
    </source>
</evidence>
<dbReference type="InterPro" id="IPR011989">
    <property type="entry name" value="ARM-like"/>
</dbReference>
<dbReference type="Pfam" id="PF23568">
    <property type="entry name" value="ARM_LIN"/>
    <property type="match status" value="1"/>
</dbReference>
<proteinExistence type="predicted"/>
<reference evidence="5" key="1">
    <citation type="submission" date="2018-02" db="EMBL/GenBank/DDBJ databases">
        <authorList>
            <person name="Cohen D.B."/>
            <person name="Kent A.D."/>
        </authorList>
    </citation>
    <scope>NUCLEOTIDE SEQUENCE</scope>
</reference>
<sequence>MASLQKLLAEEGFGRGKFGKYSKLPVKNIIRERSQAEESKALPIYICHDRKSSHHSERFIFSSSKTKRVGSVSERSNTNKTLMTEEPPIDPVAIKAVISILSGYIGRYVKDSNFREMLREKCNSCLVRRKKQDPDNGIFANMELVIDNVDKLVGEKGTRKELSMKTLRNSIRLLSVVDSLNSKKSKNGSTCGTPNSHISACGQLLLAILYKLEKNDRISARHLLQVFCDLPFLARTELLPDLWDHFFLPHLLHLKIWYNKELETISNSNYGEKEKKVKVLSKVYNDQMDKGTIEFALYYKEWLKVGVNVPPVPSVPLPSKPNYGSSRRRSSDSYSSRSSLNNNLYQTVSGPSIDRRSMDLRDQNGASINTWDLDEKYNCSSFVDKGHVTHRRTSSQNYGDSRAELWPETQKSDYFQLFTCQSLQKECLVKDNHAAKNDSVRMEENTHSSELIRAIMTICSSDILSECETAIRIISKVWLDSHGDPAIEAALSEASIMEGMLEVLSASDDDEILELVISILAEFLWRNDVIRQIILNSDPQLEIFMRLLRSTSLFLKAAVLLYLAKPKAKQMISVNWVPLFLRVLEFGDQMQTLFTIQCSPQVAAIYFLDQLLTGFDEDRNLENARHVVSLGGLILLAQQIERGDTHERTSAALILSCCIRADGRCRNYLAENLNKASLVELIVLENCKNSNSYAFALLTELLCLNRRTQIIEFLCGLKEGWSGLNTMHILLAYLHRAPAEEYPLIAAILLQLDLLGNTMKCSVYREEAVEALITALDCQMCNDKVQEQSARALLMLAGRFSYSGEESAEKWLLQKAGFYESSGDSFHSKAIVIDGFLHLDEEEEATENWQRKAASVLFNSGNKRLLAALSDSIANGIPRLARASIITVTWMTSFLHSIGDENLRSMACSILMPQLLESLNYEKDLEERVLASYSLLSLMKSSECVSMLSSCDKELLGHLQNLSLVTWTASELMSIIQSSSRH</sequence>
<accession>A0A2N9GA41</accession>
<evidence type="ECO:0000259" key="2">
    <source>
        <dbReference type="Pfam" id="PF23568"/>
    </source>
</evidence>
<feature type="domain" description="Putative E3 ubiquitin-protein ligase LIN ARM-like" evidence="3">
    <location>
        <begin position="610"/>
        <end position="976"/>
    </location>
</feature>
<feature type="domain" description="Putative E3 ubiquitin-protein ligase LIN ARM repeats" evidence="4">
    <location>
        <begin position="446"/>
        <end position="609"/>
    </location>
</feature>
<evidence type="ECO:0000313" key="5">
    <source>
        <dbReference type="EMBL" id="SPC96091.1"/>
    </source>
</evidence>
<feature type="domain" description="Putative E3 ubiquitin-protein ligase LIN N-terminal" evidence="2">
    <location>
        <begin position="92"/>
        <end position="319"/>
    </location>
</feature>
<dbReference type="InterPro" id="IPR055566">
    <property type="entry name" value="ARM_LIN"/>
</dbReference>
<dbReference type="PANTHER" id="PTHR35549">
    <property type="entry name" value="OS04G0584500 PROTEIN"/>
    <property type="match status" value="1"/>
</dbReference>
<dbReference type="SUPFAM" id="SSF48371">
    <property type="entry name" value="ARM repeat"/>
    <property type="match status" value="2"/>
</dbReference>
<feature type="region of interest" description="Disordered" evidence="1">
    <location>
        <begin position="314"/>
        <end position="358"/>
    </location>
</feature>
<organism evidence="5">
    <name type="scientific">Fagus sylvatica</name>
    <name type="common">Beechnut</name>
    <dbReference type="NCBI Taxonomy" id="28930"/>
    <lineage>
        <taxon>Eukaryota</taxon>
        <taxon>Viridiplantae</taxon>
        <taxon>Streptophyta</taxon>
        <taxon>Embryophyta</taxon>
        <taxon>Tracheophyta</taxon>
        <taxon>Spermatophyta</taxon>
        <taxon>Magnoliopsida</taxon>
        <taxon>eudicotyledons</taxon>
        <taxon>Gunneridae</taxon>
        <taxon>Pentapetalae</taxon>
        <taxon>rosids</taxon>
        <taxon>fabids</taxon>
        <taxon>Fagales</taxon>
        <taxon>Fagaceae</taxon>
        <taxon>Fagus</taxon>
    </lineage>
</organism>
<evidence type="ECO:0000259" key="3">
    <source>
        <dbReference type="Pfam" id="PF23628"/>
    </source>
</evidence>
<dbReference type="Pfam" id="PF23654">
    <property type="entry name" value="ARM_LIN_2nd"/>
    <property type="match status" value="1"/>
</dbReference>
<gene>
    <name evidence="5" type="ORF">FSB_LOCUS23973</name>
</gene>
<feature type="compositionally biased region" description="Polar residues" evidence="1">
    <location>
        <begin position="340"/>
        <end position="350"/>
    </location>
</feature>
<evidence type="ECO:0000256" key="1">
    <source>
        <dbReference type="SAM" id="MobiDB-lite"/>
    </source>
</evidence>